<dbReference type="AlphaFoldDB" id="A0A2A9P3G4"/>
<name>A0A2A9P3G4_OPHUN</name>
<sequence length="820" mass="89206">MAPPAKRRRRNPVEDSDDEAEQPRANNTLANYLVSSLSSPTRQEPPSPVKNSVTASTAQRRPRGAAPQTNGVGLSPKRVRGGGRFNEKPKTADLKTLFSKQAQRTTRSSTTNPKTSTPIDDIISDPISEDDEISELKASSSSLVGQHARKRLKNGSDAGPVDAPSASRKFLKPAKPPIVAAALDDDDLRPWSERFGPRNLDELAVHKKKVTDVRKWLEAVTTGRIRQRLLVLKGAAGSGKTTTVRLLAQDMGLELLEWKNPAGSHGMLSPSASVQFDEFLGRGGKFGMLDVEAPQASGTPTSSGVAAQDRARRIMLVEEFPNTFSRSSSTLASFRRSILQYLAAPALARSKLNGRPQQEPVNPMVVIISETLLTTTSATADSLTAHRLLGPEILRHPGVTVMDFNAIAPTFLAKAMELIVQKEARKSGRRKTPGPLVLNRLGEIGDIRSAISSLEFLCLKGDQEADWGAKVAFTKQKRGVRDAIGLTQGETETLEAITQREASLGIFHAVGKVVYNKRDEAPPPDDTVERLPTFLAEFARPNRSQVPIDSLIDEIGTDTQTFISALHENYVLSCESTEPMDSSTSMDYVNECIEYLSLSDLLCPSRDVFFGGNGFGLSGRDGSGYHLRQDEMTFQLAVRGMLFSLPHPVKRKPTGVLKGSEAFKMFYPTSIKLWKAKEEIGGLPATTTPWTERARRQATAASSESSKAEARPPMWLGSTARREMLLDRLPYMAHMARGRRSGIHVGDLEKVVSMQGTTVATDDDDAVGGDGDGPVGEAWATDRPSEEASPRRRHAGVRAGEMSGLVAQKLVLSDDDIEDD</sequence>
<evidence type="ECO:0000313" key="11">
    <source>
        <dbReference type="Proteomes" id="UP000037136"/>
    </source>
</evidence>
<dbReference type="GO" id="GO:0003682">
    <property type="term" value="F:chromatin binding"/>
    <property type="evidence" value="ECO:0007669"/>
    <property type="project" value="TreeGrafter"/>
</dbReference>
<evidence type="ECO:0000256" key="1">
    <source>
        <dbReference type="ARBA" id="ARBA00004123"/>
    </source>
</evidence>
<organism evidence="10 11">
    <name type="scientific">Ophiocordyceps unilateralis</name>
    <name type="common">Zombie-ant fungus</name>
    <name type="synonym">Torrubia unilateralis</name>
    <dbReference type="NCBI Taxonomy" id="268505"/>
    <lineage>
        <taxon>Eukaryota</taxon>
        <taxon>Fungi</taxon>
        <taxon>Dikarya</taxon>
        <taxon>Ascomycota</taxon>
        <taxon>Pezizomycotina</taxon>
        <taxon>Sordariomycetes</taxon>
        <taxon>Hypocreomycetidae</taxon>
        <taxon>Hypocreales</taxon>
        <taxon>Ophiocordycipitaceae</taxon>
        <taxon>Ophiocordyceps</taxon>
    </lineage>
</organism>
<gene>
    <name evidence="10" type="ORF">XA68_18118</name>
</gene>
<feature type="compositionally biased region" description="Basic residues" evidence="8">
    <location>
        <begin position="1"/>
        <end position="10"/>
    </location>
</feature>
<feature type="region of interest" description="Disordered" evidence="8">
    <location>
        <begin position="1"/>
        <end position="173"/>
    </location>
</feature>
<feature type="region of interest" description="Disordered" evidence="8">
    <location>
        <begin position="759"/>
        <end position="800"/>
    </location>
</feature>
<evidence type="ECO:0000259" key="9">
    <source>
        <dbReference type="Pfam" id="PF25812"/>
    </source>
</evidence>
<dbReference type="Gene3D" id="3.40.50.300">
    <property type="entry name" value="P-loop containing nucleotide triphosphate hydrolases"/>
    <property type="match status" value="1"/>
</dbReference>
<feature type="region of interest" description="Disordered" evidence="8">
    <location>
        <begin position="684"/>
        <end position="713"/>
    </location>
</feature>
<evidence type="ECO:0000256" key="4">
    <source>
        <dbReference type="ARBA" id="ARBA00022763"/>
    </source>
</evidence>
<evidence type="ECO:0000256" key="5">
    <source>
        <dbReference type="ARBA" id="ARBA00022840"/>
    </source>
</evidence>
<keyword evidence="7" id="KW-0131">Cell cycle</keyword>
<dbReference type="PANTHER" id="PTHR12172">
    <property type="entry name" value="CELL CYCLE CHECKPOINT PROTEIN RAD17"/>
    <property type="match status" value="1"/>
</dbReference>
<dbReference type="GO" id="GO:0006281">
    <property type="term" value="P:DNA repair"/>
    <property type="evidence" value="ECO:0007669"/>
    <property type="project" value="InterPro"/>
</dbReference>
<feature type="compositionally biased region" description="Polar residues" evidence="8">
    <location>
        <begin position="98"/>
        <end position="117"/>
    </location>
</feature>
<dbReference type="InterPro" id="IPR057927">
    <property type="entry name" value="RAD24-like_helical"/>
</dbReference>
<dbReference type="PANTHER" id="PTHR12172:SF0">
    <property type="entry name" value="CELL CYCLE CHECKPOINT PROTEIN RAD17"/>
    <property type="match status" value="1"/>
</dbReference>
<comment type="similarity">
    <text evidence="2">Belongs to the rad17/RAD24 family.</text>
</comment>
<dbReference type="GO" id="GO:0033314">
    <property type="term" value="P:mitotic DNA replication checkpoint signaling"/>
    <property type="evidence" value="ECO:0007669"/>
    <property type="project" value="TreeGrafter"/>
</dbReference>
<evidence type="ECO:0000256" key="3">
    <source>
        <dbReference type="ARBA" id="ARBA00022741"/>
    </source>
</evidence>
<dbReference type="GO" id="GO:0005524">
    <property type="term" value="F:ATP binding"/>
    <property type="evidence" value="ECO:0007669"/>
    <property type="project" value="UniProtKB-KW"/>
</dbReference>
<comment type="subcellular location">
    <subcellularLocation>
        <location evidence="1">Nucleus</location>
    </subcellularLocation>
</comment>
<keyword evidence="5" id="KW-0067">ATP-binding</keyword>
<dbReference type="GO" id="GO:0003689">
    <property type="term" value="F:DNA clamp loader activity"/>
    <property type="evidence" value="ECO:0007669"/>
    <property type="project" value="TreeGrafter"/>
</dbReference>
<dbReference type="GO" id="GO:0005634">
    <property type="term" value="C:nucleus"/>
    <property type="evidence" value="ECO:0007669"/>
    <property type="project" value="UniProtKB-SubCell"/>
</dbReference>
<dbReference type="Pfam" id="PF03215">
    <property type="entry name" value="Rad17"/>
    <property type="match status" value="1"/>
</dbReference>
<keyword evidence="6" id="KW-0539">Nucleus</keyword>
<dbReference type="EMBL" id="LAZP02000875">
    <property type="protein sequence ID" value="PFH55521.1"/>
    <property type="molecule type" value="Genomic_DNA"/>
</dbReference>
<dbReference type="Proteomes" id="UP000037136">
    <property type="component" value="Unassembled WGS sequence"/>
</dbReference>
<evidence type="ECO:0000313" key="10">
    <source>
        <dbReference type="EMBL" id="PFH55521.1"/>
    </source>
</evidence>
<evidence type="ECO:0000256" key="6">
    <source>
        <dbReference type="ARBA" id="ARBA00023242"/>
    </source>
</evidence>
<evidence type="ECO:0000256" key="7">
    <source>
        <dbReference type="ARBA" id="ARBA00023306"/>
    </source>
</evidence>
<dbReference type="OrthoDB" id="10265971at2759"/>
<evidence type="ECO:0000256" key="2">
    <source>
        <dbReference type="ARBA" id="ARBA00006168"/>
    </source>
</evidence>
<reference evidence="10 11" key="1">
    <citation type="journal article" date="2015" name="BMC Genomics">
        <title>Gene expression during zombie ant biting behavior reflects the complexity underlying fungal parasitic behavioral manipulation.</title>
        <authorList>
            <person name="de Bekker C."/>
            <person name="Ohm R.A."/>
            <person name="Loreto R.G."/>
            <person name="Sebastian A."/>
            <person name="Albert I."/>
            <person name="Merrow M."/>
            <person name="Brachmann A."/>
            <person name="Hughes D.P."/>
        </authorList>
    </citation>
    <scope>NUCLEOTIDE SEQUENCE [LARGE SCALE GENOMIC DNA]</scope>
    <source>
        <strain evidence="10 11">SC16a</strain>
    </source>
</reference>
<dbReference type="SUPFAM" id="SSF52540">
    <property type="entry name" value="P-loop containing nucleoside triphosphate hydrolases"/>
    <property type="match status" value="1"/>
</dbReference>
<evidence type="ECO:0000256" key="8">
    <source>
        <dbReference type="SAM" id="MobiDB-lite"/>
    </source>
</evidence>
<dbReference type="InterPro" id="IPR004582">
    <property type="entry name" value="Checkpoint_prot_Rad17_Rad24"/>
</dbReference>
<proteinExistence type="inferred from homology"/>
<dbReference type="GO" id="GO:0000077">
    <property type="term" value="P:DNA damage checkpoint signaling"/>
    <property type="evidence" value="ECO:0007669"/>
    <property type="project" value="TreeGrafter"/>
</dbReference>
<dbReference type="Pfam" id="PF25812">
    <property type="entry name" value="RAD24_helical"/>
    <property type="match status" value="1"/>
</dbReference>
<feature type="compositionally biased region" description="Polar residues" evidence="8">
    <location>
        <begin position="24"/>
        <end position="42"/>
    </location>
</feature>
<feature type="domain" description="Checkpoint protein RAD24-like helical bundle" evidence="9">
    <location>
        <begin position="501"/>
        <end position="603"/>
    </location>
</feature>
<dbReference type="STRING" id="268505.A0A2A9P3G4"/>
<keyword evidence="4" id="KW-0227">DNA damage</keyword>
<dbReference type="InterPro" id="IPR027417">
    <property type="entry name" value="P-loop_NTPase"/>
</dbReference>
<comment type="caution">
    <text evidence="10">The sequence shown here is derived from an EMBL/GenBank/DDBJ whole genome shotgun (WGS) entry which is preliminary data.</text>
</comment>
<accession>A0A2A9P3G4</accession>
<reference evidence="10 11" key="2">
    <citation type="journal article" date="2017" name="Sci. Rep.">
        <title>Ant-infecting Ophiocordyceps genomes reveal a high diversity of potential behavioral manipulation genes and a possible major role for enterotoxins.</title>
        <authorList>
            <person name="de Bekker C."/>
            <person name="Ohm R.A."/>
            <person name="Evans H.C."/>
            <person name="Brachmann A."/>
            <person name="Hughes D.P."/>
        </authorList>
    </citation>
    <scope>NUCLEOTIDE SEQUENCE [LARGE SCALE GENOMIC DNA]</scope>
    <source>
        <strain evidence="10 11">SC16a</strain>
    </source>
</reference>
<keyword evidence="3" id="KW-0547">Nucleotide-binding</keyword>
<keyword evidence="11" id="KW-1185">Reference proteome</keyword>
<feature type="compositionally biased region" description="Polar residues" evidence="8">
    <location>
        <begin position="49"/>
        <end position="59"/>
    </location>
</feature>
<protein>
    <recommendedName>
        <fullName evidence="9">Checkpoint protein RAD24-like helical bundle domain-containing protein</fullName>
    </recommendedName>
</protein>